<keyword evidence="3" id="KW-1185">Reference proteome</keyword>
<accession>A0ABQ8TIQ5</accession>
<dbReference type="Proteomes" id="UP001148838">
    <property type="component" value="Unassembled WGS sequence"/>
</dbReference>
<evidence type="ECO:0000313" key="2">
    <source>
        <dbReference type="EMBL" id="KAJ4445637.1"/>
    </source>
</evidence>
<evidence type="ECO:0000256" key="1">
    <source>
        <dbReference type="SAM" id="MobiDB-lite"/>
    </source>
</evidence>
<feature type="region of interest" description="Disordered" evidence="1">
    <location>
        <begin position="1"/>
        <end position="20"/>
    </location>
</feature>
<reference evidence="2 3" key="1">
    <citation type="journal article" date="2022" name="Allergy">
        <title>Genome assembly and annotation of Periplaneta americana reveal a comprehensive cockroach allergen profile.</title>
        <authorList>
            <person name="Wang L."/>
            <person name="Xiong Q."/>
            <person name="Saelim N."/>
            <person name="Wang L."/>
            <person name="Nong W."/>
            <person name="Wan A.T."/>
            <person name="Shi M."/>
            <person name="Liu X."/>
            <person name="Cao Q."/>
            <person name="Hui J.H.L."/>
            <person name="Sookrung N."/>
            <person name="Leung T.F."/>
            <person name="Tungtrongchitr A."/>
            <person name="Tsui S.K.W."/>
        </authorList>
    </citation>
    <scope>NUCLEOTIDE SEQUENCE [LARGE SCALE GENOMIC DNA]</scope>
    <source>
        <strain evidence="2">PWHHKU_190912</strain>
    </source>
</reference>
<sequence length="192" mass="21540">MAGLCEGDNEPPGSLKASKARKVTPFLKKKLLAVAYRKIRTPRLSSLEEDSSRGCSERTGTASNNNPIFISAVAMTNMTSAGGISPKEEALKNKAIAEQQEEEEDDPISQAVGEFGRWQLQLTFFLSLFNIPCTWHIFAPTFQQVSTDFWCARPPNLSELSVDVWKNMSHTIEFKVLPHFFCFTRSLSSFFH</sequence>
<comment type="caution">
    <text evidence="2">The sequence shown here is derived from an EMBL/GenBank/DDBJ whole genome shotgun (WGS) entry which is preliminary data.</text>
</comment>
<proteinExistence type="predicted"/>
<organism evidence="2 3">
    <name type="scientific">Periplaneta americana</name>
    <name type="common">American cockroach</name>
    <name type="synonym">Blatta americana</name>
    <dbReference type="NCBI Taxonomy" id="6978"/>
    <lineage>
        <taxon>Eukaryota</taxon>
        <taxon>Metazoa</taxon>
        <taxon>Ecdysozoa</taxon>
        <taxon>Arthropoda</taxon>
        <taxon>Hexapoda</taxon>
        <taxon>Insecta</taxon>
        <taxon>Pterygota</taxon>
        <taxon>Neoptera</taxon>
        <taxon>Polyneoptera</taxon>
        <taxon>Dictyoptera</taxon>
        <taxon>Blattodea</taxon>
        <taxon>Blattoidea</taxon>
        <taxon>Blattidae</taxon>
        <taxon>Blattinae</taxon>
        <taxon>Periplaneta</taxon>
    </lineage>
</organism>
<gene>
    <name evidence="2" type="ORF">ANN_12320</name>
</gene>
<dbReference type="EMBL" id="JAJSOF020000009">
    <property type="protein sequence ID" value="KAJ4445637.1"/>
    <property type="molecule type" value="Genomic_DNA"/>
</dbReference>
<protein>
    <submittedName>
        <fullName evidence="2">Uncharacterized protein</fullName>
    </submittedName>
</protein>
<name>A0ABQ8TIQ5_PERAM</name>
<evidence type="ECO:0000313" key="3">
    <source>
        <dbReference type="Proteomes" id="UP001148838"/>
    </source>
</evidence>